<dbReference type="PATRIC" id="fig|1648404.4.peg.1115"/>
<organism evidence="1 2">
    <name type="scientific">Aurantiacibacter atlanticus</name>
    <dbReference type="NCBI Taxonomy" id="1648404"/>
    <lineage>
        <taxon>Bacteria</taxon>
        <taxon>Pseudomonadati</taxon>
        <taxon>Pseudomonadota</taxon>
        <taxon>Alphaproteobacteria</taxon>
        <taxon>Sphingomonadales</taxon>
        <taxon>Erythrobacteraceae</taxon>
        <taxon>Aurantiacibacter</taxon>
    </lineage>
</organism>
<sequence length="163" mass="17908">MSKASLPPEPEIRAGLARLLFAAVEASTRPRCEIALDANIHKDSLRRVLLGQRAASVGEALRILAAAGVAPQAHLFLFLAGSGDKAVAWLHSDLAKFFEEFTVELPSAFERVLGNQVHDVKPRWAKGTAHRVARLLSDHIEDLERKDRLFGTMFEATSEHPHG</sequence>
<dbReference type="KEGG" id="ery:CP97_05360"/>
<protein>
    <submittedName>
        <fullName evidence="1">Uncharacterized protein</fullName>
    </submittedName>
</protein>
<accession>A0A0H4VWX3</accession>
<reference evidence="1 2" key="1">
    <citation type="journal article" date="2015" name="Int. J. Syst. Evol. Microbiol.">
        <title>Erythrobacter atlanticus sp. nov., a bacterium from ocean sediment able to degrade polycyclic aromatic hydrocarbons.</title>
        <authorList>
            <person name="Zhuang L."/>
            <person name="Liu Y."/>
            <person name="Wang L."/>
            <person name="Wang W."/>
            <person name="Shao Z."/>
        </authorList>
    </citation>
    <scope>NUCLEOTIDE SEQUENCE [LARGE SCALE GENOMIC DNA]</scope>
    <source>
        <strain evidence="2">s21-N3</strain>
    </source>
</reference>
<dbReference type="OrthoDB" id="7447343at2"/>
<dbReference type="AlphaFoldDB" id="A0A0H4VWX3"/>
<name>A0A0H4VWX3_9SPHN</name>
<gene>
    <name evidence="1" type="ORF">CP97_05360</name>
</gene>
<dbReference type="EMBL" id="CP011310">
    <property type="protein sequence ID" value="AKQ41578.1"/>
    <property type="molecule type" value="Genomic_DNA"/>
</dbReference>
<reference evidence="2" key="2">
    <citation type="submission" date="2015-04" db="EMBL/GenBank/DDBJ databases">
        <title>The complete genome sequence of Erythrobacter sp. s21-N3.</title>
        <authorList>
            <person name="Zhuang L."/>
            <person name="Liu Y."/>
            <person name="Shao Z."/>
        </authorList>
    </citation>
    <scope>NUCLEOTIDE SEQUENCE [LARGE SCALE GENOMIC DNA]</scope>
    <source>
        <strain evidence="2">s21-N3</strain>
    </source>
</reference>
<evidence type="ECO:0000313" key="2">
    <source>
        <dbReference type="Proteomes" id="UP000059113"/>
    </source>
</evidence>
<dbReference type="Proteomes" id="UP000059113">
    <property type="component" value="Chromosome"/>
</dbReference>
<evidence type="ECO:0000313" key="1">
    <source>
        <dbReference type="EMBL" id="AKQ41578.1"/>
    </source>
</evidence>
<proteinExistence type="predicted"/>
<keyword evidence="2" id="KW-1185">Reference proteome</keyword>
<dbReference type="RefSeq" id="WP_048885095.1">
    <property type="nucleotide sequence ID" value="NZ_CP011310.1"/>
</dbReference>